<accession>A0ABR9JPJ9</accession>
<evidence type="ECO:0000256" key="1">
    <source>
        <dbReference type="SAM" id="MobiDB-lite"/>
    </source>
</evidence>
<name>A0ABR9JPJ9_9ACTN</name>
<proteinExistence type="predicted"/>
<evidence type="ECO:0000259" key="2">
    <source>
        <dbReference type="Pfam" id="PF04149"/>
    </source>
</evidence>
<comment type="caution">
    <text evidence="3">The sequence shown here is derived from an EMBL/GenBank/DDBJ whole genome shotgun (WGS) entry which is preliminary data.</text>
</comment>
<protein>
    <recommendedName>
        <fullName evidence="2">DUF397 domain-containing protein</fullName>
    </recommendedName>
</protein>
<gene>
    <name evidence="3" type="ORF">H4W34_002329</name>
</gene>
<reference evidence="3 4" key="1">
    <citation type="submission" date="2020-10" db="EMBL/GenBank/DDBJ databases">
        <title>Sequencing the genomes of 1000 actinobacteria strains.</title>
        <authorList>
            <person name="Klenk H.-P."/>
        </authorList>
    </citation>
    <scope>NUCLEOTIDE SEQUENCE [LARGE SCALE GENOMIC DNA]</scope>
    <source>
        <strain evidence="3 4">DSM 46744</strain>
    </source>
</reference>
<keyword evidence="4" id="KW-1185">Reference proteome</keyword>
<dbReference type="Pfam" id="PF04149">
    <property type="entry name" value="DUF397"/>
    <property type="match status" value="1"/>
</dbReference>
<dbReference type="EMBL" id="JADBDZ010000001">
    <property type="protein sequence ID" value="MBE1532496.1"/>
    <property type="molecule type" value="Genomic_DNA"/>
</dbReference>
<dbReference type="InterPro" id="IPR007278">
    <property type="entry name" value="DUF397"/>
</dbReference>
<evidence type="ECO:0000313" key="3">
    <source>
        <dbReference type="EMBL" id="MBE1532496.1"/>
    </source>
</evidence>
<dbReference type="RefSeq" id="WP_192759180.1">
    <property type="nucleotide sequence ID" value="NZ_JADBDZ010000001.1"/>
</dbReference>
<sequence length="66" mass="7327">MNPAFDGAAWRKSRRSQQTTDQCVEVAAVHGYMGVRDSKDPDGPQLILAADDWRTFVARHQASPGR</sequence>
<evidence type="ECO:0000313" key="4">
    <source>
        <dbReference type="Proteomes" id="UP000627838"/>
    </source>
</evidence>
<feature type="domain" description="DUF397" evidence="2">
    <location>
        <begin position="8"/>
        <end position="58"/>
    </location>
</feature>
<organism evidence="3 4">
    <name type="scientific">Actinomadura algeriensis</name>
    <dbReference type="NCBI Taxonomy" id="1679523"/>
    <lineage>
        <taxon>Bacteria</taxon>
        <taxon>Bacillati</taxon>
        <taxon>Actinomycetota</taxon>
        <taxon>Actinomycetes</taxon>
        <taxon>Streptosporangiales</taxon>
        <taxon>Thermomonosporaceae</taxon>
        <taxon>Actinomadura</taxon>
    </lineage>
</organism>
<dbReference type="Proteomes" id="UP000627838">
    <property type="component" value="Unassembled WGS sequence"/>
</dbReference>
<feature type="region of interest" description="Disordered" evidence="1">
    <location>
        <begin position="1"/>
        <end position="21"/>
    </location>
</feature>